<organism evidence="2 3">
    <name type="scientific">Trifolium medium</name>
    <dbReference type="NCBI Taxonomy" id="97028"/>
    <lineage>
        <taxon>Eukaryota</taxon>
        <taxon>Viridiplantae</taxon>
        <taxon>Streptophyta</taxon>
        <taxon>Embryophyta</taxon>
        <taxon>Tracheophyta</taxon>
        <taxon>Spermatophyta</taxon>
        <taxon>Magnoliopsida</taxon>
        <taxon>eudicotyledons</taxon>
        <taxon>Gunneridae</taxon>
        <taxon>Pentapetalae</taxon>
        <taxon>rosids</taxon>
        <taxon>fabids</taxon>
        <taxon>Fabales</taxon>
        <taxon>Fabaceae</taxon>
        <taxon>Papilionoideae</taxon>
        <taxon>50 kb inversion clade</taxon>
        <taxon>NPAAA clade</taxon>
        <taxon>Hologalegina</taxon>
        <taxon>IRL clade</taxon>
        <taxon>Trifolieae</taxon>
        <taxon>Trifolium</taxon>
    </lineage>
</organism>
<protein>
    <submittedName>
        <fullName evidence="2">Uncharacterized protein</fullName>
    </submittedName>
</protein>
<reference evidence="2 3" key="1">
    <citation type="journal article" date="2018" name="Front. Plant Sci.">
        <title>Red Clover (Trifolium pratense) and Zigzag Clover (T. medium) - A Picture of Genomic Similarities and Differences.</title>
        <authorList>
            <person name="Dluhosova J."/>
            <person name="Istvanek J."/>
            <person name="Nedelnik J."/>
            <person name="Repkova J."/>
        </authorList>
    </citation>
    <scope>NUCLEOTIDE SEQUENCE [LARGE SCALE GENOMIC DNA]</scope>
    <source>
        <strain evidence="3">cv. 10/8</strain>
        <tissue evidence="2">Leaf</tissue>
    </source>
</reference>
<sequence>MLCTFSLVLSTLALLAAASTVFPKPSEFSRASFYLETTQTFNEAYVHAFFKEWMLKYGQNYSTIFSSLNGLSSCRVGSHRV</sequence>
<dbReference type="Proteomes" id="UP000265520">
    <property type="component" value="Unassembled WGS sequence"/>
</dbReference>
<name>A0A392T0Y5_9FABA</name>
<proteinExistence type="predicted"/>
<keyword evidence="1" id="KW-0732">Signal</keyword>
<comment type="caution">
    <text evidence="2">The sequence shown here is derived from an EMBL/GenBank/DDBJ whole genome shotgun (WGS) entry which is preliminary data.</text>
</comment>
<accession>A0A392T0Y5</accession>
<dbReference type="EMBL" id="LXQA010485052">
    <property type="protein sequence ID" value="MCI54773.1"/>
    <property type="molecule type" value="Genomic_DNA"/>
</dbReference>
<dbReference type="AlphaFoldDB" id="A0A392T0Y5"/>
<feature type="non-terminal residue" evidence="2">
    <location>
        <position position="81"/>
    </location>
</feature>
<keyword evidence="3" id="KW-1185">Reference proteome</keyword>
<evidence type="ECO:0000256" key="1">
    <source>
        <dbReference type="SAM" id="SignalP"/>
    </source>
</evidence>
<evidence type="ECO:0000313" key="3">
    <source>
        <dbReference type="Proteomes" id="UP000265520"/>
    </source>
</evidence>
<feature type="signal peptide" evidence="1">
    <location>
        <begin position="1"/>
        <end position="18"/>
    </location>
</feature>
<evidence type="ECO:0000313" key="2">
    <source>
        <dbReference type="EMBL" id="MCI54773.1"/>
    </source>
</evidence>
<feature type="chain" id="PRO_5017218780" evidence="1">
    <location>
        <begin position="19"/>
        <end position="81"/>
    </location>
</feature>